<proteinExistence type="predicted"/>
<comment type="caution">
    <text evidence="1">The sequence shown here is derived from an EMBL/GenBank/DDBJ whole genome shotgun (WGS) entry which is preliminary data.</text>
</comment>
<accession>A0A6N8ES64</accession>
<dbReference type="RefSeq" id="WP_164815223.1">
    <property type="nucleotide sequence ID" value="NZ_BGML01000015.1"/>
</dbReference>
<evidence type="ECO:0000313" key="2">
    <source>
        <dbReference type="Proteomes" id="UP000442469"/>
    </source>
</evidence>
<dbReference type="EMBL" id="WNZZ01000004">
    <property type="protein sequence ID" value="MUG22485.1"/>
    <property type="molecule type" value="Genomic_DNA"/>
</dbReference>
<gene>
    <name evidence="1" type="ORF">GNQ08_08665</name>
</gene>
<evidence type="ECO:0000313" key="1">
    <source>
        <dbReference type="EMBL" id="MUG22485.1"/>
    </source>
</evidence>
<protein>
    <submittedName>
        <fullName evidence="1">Uncharacterized protein</fullName>
    </submittedName>
</protein>
<dbReference type="AlphaFoldDB" id="A0A6N8ES64"/>
<name>A0A6N8ES64_PAEMA</name>
<dbReference type="Proteomes" id="UP000442469">
    <property type="component" value="Unassembled WGS sequence"/>
</dbReference>
<organism evidence="1 2">
    <name type="scientific">Paenibacillus macerans</name>
    <name type="common">Bacillus macerans</name>
    <dbReference type="NCBI Taxonomy" id="44252"/>
    <lineage>
        <taxon>Bacteria</taxon>
        <taxon>Bacillati</taxon>
        <taxon>Bacillota</taxon>
        <taxon>Bacilli</taxon>
        <taxon>Bacillales</taxon>
        <taxon>Paenibacillaceae</taxon>
        <taxon>Paenibacillus</taxon>
    </lineage>
</organism>
<dbReference type="GeneID" id="77012441"/>
<reference evidence="1 2" key="1">
    <citation type="submission" date="2019-11" db="EMBL/GenBank/DDBJ databases">
        <title>Draft genome sequences of five Paenibacillus species of dairy origin.</title>
        <authorList>
            <person name="Olajide A.M."/>
            <person name="Chen S."/>
            <person name="Lapointe G."/>
        </authorList>
    </citation>
    <scope>NUCLEOTIDE SEQUENCE [LARGE SCALE GENOMIC DNA]</scope>
    <source>
        <strain evidence="1 2">3CT49</strain>
    </source>
</reference>
<sequence length="52" mass="5934">MDFGLYSVFLQVHRLNEEKITRSLDAVLDDVGSVLEQSWGCVTIELEHIETP</sequence>